<geneLocation type="plasmid" evidence="3 4">
    <name>pAYTCM-2</name>
</geneLocation>
<proteinExistence type="predicted"/>
<evidence type="ECO:0000313" key="4">
    <source>
        <dbReference type="Proteomes" id="UP001244586"/>
    </source>
</evidence>
<feature type="coiled-coil region" evidence="1">
    <location>
        <begin position="121"/>
        <end position="148"/>
    </location>
</feature>
<dbReference type="InterPro" id="IPR005039">
    <property type="entry name" value="Ant_C"/>
</dbReference>
<dbReference type="RefSeq" id="WP_308469706.1">
    <property type="nucleotide sequence ID" value="NZ_CP121778.1"/>
</dbReference>
<evidence type="ECO:0000256" key="1">
    <source>
        <dbReference type="SAM" id="Coils"/>
    </source>
</evidence>
<reference evidence="3 4" key="1">
    <citation type="submission" date="2023-04" db="EMBL/GenBank/DDBJ databases">
        <title>Acinetobacter johnsonii isolate AYTCM encoding NDM-1, OXA-58 and PER-1.</title>
        <authorList>
            <person name="Tian C."/>
            <person name="Wang S."/>
            <person name="Fan X."/>
            <person name="Xia D."/>
        </authorList>
    </citation>
    <scope>NUCLEOTIDE SEQUENCE [LARGE SCALE GENOMIC DNA]</scope>
    <source>
        <strain evidence="3 4">AYTCM</strain>
        <plasmid evidence="3 4">pAYTCM-2</plasmid>
    </source>
</reference>
<feature type="domain" description="Antirepressor protein C-terminal" evidence="2">
    <location>
        <begin position="146"/>
        <end position="240"/>
    </location>
</feature>
<dbReference type="Proteomes" id="UP001244586">
    <property type="component" value="Plasmid pAYTCM-2"/>
</dbReference>
<keyword evidence="1" id="KW-0175">Coiled coil</keyword>
<protein>
    <submittedName>
        <fullName evidence="3">Phage regulatory protein/antirepressor Ant</fullName>
    </submittedName>
</protein>
<dbReference type="GO" id="GO:0003677">
    <property type="term" value="F:DNA binding"/>
    <property type="evidence" value="ECO:0007669"/>
    <property type="project" value="InterPro"/>
</dbReference>
<sequence length="249" mass="28146">MTSLVLNTQNSTTYNTTPISVVSTPTVQTMSSREIANLTGKRHDHVIRDIRSMLEQLQSPNLGSEEYQVILAPNNMTAEILLNKDLSVCLVSGYNVQLRMAIIKRWNELEAQQQFAVPTTFSQALLLAAQLEEQKEQLALQVAQQQQVIEVIQPKADVYDIIANRDNTYTIRDTAKLLKMRPKDLTDWLLANGWIYGKTSATYKPFAAHDRNHLKLVASNYGTQVRVTGKGLVWLARKLKVELESSDFE</sequence>
<evidence type="ECO:0000313" key="3">
    <source>
        <dbReference type="EMBL" id="WMG20090.1"/>
    </source>
</evidence>
<accession>A0AAJ6IHH8</accession>
<gene>
    <name evidence="3" type="ORF">QBJ73_19090</name>
</gene>
<dbReference type="AlphaFoldDB" id="A0AAJ6IHH8"/>
<organism evidence="3 4">
    <name type="scientific">Acinetobacter johnsonii</name>
    <dbReference type="NCBI Taxonomy" id="40214"/>
    <lineage>
        <taxon>Bacteria</taxon>
        <taxon>Pseudomonadati</taxon>
        <taxon>Pseudomonadota</taxon>
        <taxon>Gammaproteobacteria</taxon>
        <taxon>Moraxellales</taxon>
        <taxon>Moraxellaceae</taxon>
        <taxon>Acinetobacter</taxon>
    </lineage>
</organism>
<dbReference type="EMBL" id="CP121778">
    <property type="protein sequence ID" value="WMG20090.1"/>
    <property type="molecule type" value="Genomic_DNA"/>
</dbReference>
<name>A0AAJ6IHH8_ACIJO</name>
<dbReference type="Pfam" id="PF09669">
    <property type="entry name" value="Phage_pRha"/>
    <property type="match status" value="1"/>
</dbReference>
<dbReference type="Pfam" id="PF03374">
    <property type="entry name" value="ANT"/>
    <property type="match status" value="1"/>
</dbReference>
<evidence type="ECO:0000259" key="2">
    <source>
        <dbReference type="Pfam" id="PF03374"/>
    </source>
</evidence>
<dbReference type="InterPro" id="IPR014054">
    <property type="entry name" value="Phage_regulatory_Rha"/>
</dbReference>
<keyword evidence="4" id="KW-1185">Reference proteome</keyword>
<keyword evidence="3" id="KW-0614">Plasmid</keyword>